<dbReference type="RefSeq" id="XP_025554857.1">
    <property type="nucleotide sequence ID" value="XM_025694642.1"/>
</dbReference>
<dbReference type="Proteomes" id="UP000248961">
    <property type="component" value="Unassembled WGS sequence"/>
</dbReference>
<evidence type="ECO:0000313" key="2">
    <source>
        <dbReference type="EMBL" id="RAL15703.1"/>
    </source>
</evidence>
<dbReference type="GeneID" id="37198931"/>
<dbReference type="EMBL" id="KZ824270">
    <property type="protein sequence ID" value="RAL15703.1"/>
    <property type="molecule type" value="Genomic_DNA"/>
</dbReference>
<accession>A0A395I8Y6</accession>
<protein>
    <submittedName>
        <fullName evidence="2">Uncharacterized protein</fullName>
    </submittedName>
</protein>
<feature type="compositionally biased region" description="Basic and acidic residues" evidence="1">
    <location>
        <begin position="120"/>
        <end position="129"/>
    </location>
</feature>
<reference evidence="2 3" key="1">
    <citation type="submission" date="2018-02" db="EMBL/GenBank/DDBJ databases">
        <title>The genomes of Aspergillus section Nigri reveals drivers in fungal speciation.</title>
        <authorList>
            <consortium name="DOE Joint Genome Institute"/>
            <person name="Vesth T.C."/>
            <person name="Nybo J."/>
            <person name="Theobald S."/>
            <person name="Brandl J."/>
            <person name="Frisvad J.C."/>
            <person name="Nielsen K.F."/>
            <person name="Lyhne E.K."/>
            <person name="Kogle M.E."/>
            <person name="Kuo A."/>
            <person name="Riley R."/>
            <person name="Clum A."/>
            <person name="Nolan M."/>
            <person name="Lipzen A."/>
            <person name="Salamov A."/>
            <person name="Henrissat B."/>
            <person name="Wiebenga A."/>
            <person name="De vries R.P."/>
            <person name="Grigoriev I.V."/>
            <person name="Mortensen U.H."/>
            <person name="Andersen M.R."/>
            <person name="Baker S.E."/>
        </authorList>
    </citation>
    <scope>NUCLEOTIDE SEQUENCE [LARGE SCALE GENOMIC DNA]</scope>
    <source>
        <strain evidence="2 3">CBS 101889</strain>
    </source>
</reference>
<gene>
    <name evidence="2" type="ORF">BO97DRAFT_403005</name>
</gene>
<keyword evidence="3" id="KW-1185">Reference proteome</keyword>
<dbReference type="AlphaFoldDB" id="A0A395I8Y6"/>
<proteinExistence type="predicted"/>
<sequence>MFNSSRALGVAYRGISLETLFKDAGSGFGNTVNTASTVIENKYPAVVEGRIQGSKPHHSSRDRNDPKKVVTVGYHTKNGTRLLSIHAHEDGTWKEFISRAGRSASATQSTHDSPPESESQGDHQSKGKA</sequence>
<dbReference type="VEuPathDB" id="FungiDB:BO97DRAFT_403005"/>
<feature type="region of interest" description="Disordered" evidence="1">
    <location>
        <begin position="96"/>
        <end position="129"/>
    </location>
</feature>
<dbReference type="OrthoDB" id="3531694at2759"/>
<evidence type="ECO:0000313" key="3">
    <source>
        <dbReference type="Proteomes" id="UP000248961"/>
    </source>
</evidence>
<name>A0A395I8Y6_ASPHC</name>
<organism evidence="2 3">
    <name type="scientific">Aspergillus homomorphus (strain CBS 101889)</name>
    <dbReference type="NCBI Taxonomy" id="1450537"/>
    <lineage>
        <taxon>Eukaryota</taxon>
        <taxon>Fungi</taxon>
        <taxon>Dikarya</taxon>
        <taxon>Ascomycota</taxon>
        <taxon>Pezizomycotina</taxon>
        <taxon>Eurotiomycetes</taxon>
        <taxon>Eurotiomycetidae</taxon>
        <taxon>Eurotiales</taxon>
        <taxon>Aspergillaceae</taxon>
        <taxon>Aspergillus</taxon>
        <taxon>Aspergillus subgen. Circumdati</taxon>
    </lineage>
</organism>
<feature type="compositionally biased region" description="Polar residues" evidence="1">
    <location>
        <begin position="104"/>
        <end position="118"/>
    </location>
</feature>
<evidence type="ECO:0000256" key="1">
    <source>
        <dbReference type="SAM" id="MobiDB-lite"/>
    </source>
</evidence>